<feature type="region of interest" description="Disordered" evidence="1">
    <location>
        <begin position="1"/>
        <end position="79"/>
    </location>
</feature>
<sequence length="181" mass="19117">MAKAPPAPQASSSKSVPQPQPKKRAAAFEIDDIFASKKSKPSAAPSAPSAPPAAANAEPSASKKKKNKGKGKADVGAMDVEQEDAEMKEIGDAIKQAKAQRVPQTIVDSSASIEAYRPAPPTLGKKRKAGETIDEADEKFMDSRGTRRRTDDGLAIYDIAELKIGLGGDTPECPFDCQCCF</sequence>
<dbReference type="InterPro" id="IPR013885">
    <property type="entry name" value="DUF1764_euk"/>
</dbReference>
<comment type="caution">
    <text evidence="2">The sequence shown here is derived from an EMBL/GenBank/DDBJ whole genome shotgun (WGS) entry which is preliminary data.</text>
</comment>
<dbReference type="PANTHER" id="PTHR34066">
    <property type="entry name" value="GROWTH FACTOR 2"/>
    <property type="match status" value="1"/>
</dbReference>
<dbReference type="Pfam" id="PF08576">
    <property type="entry name" value="DUF1764"/>
    <property type="match status" value="1"/>
</dbReference>
<evidence type="ECO:0000313" key="2">
    <source>
        <dbReference type="EMBL" id="ORY74043.1"/>
    </source>
</evidence>
<feature type="compositionally biased region" description="Low complexity" evidence="1">
    <location>
        <begin position="41"/>
        <end position="60"/>
    </location>
</feature>
<dbReference type="InParanoid" id="A0A1Y2ER25"/>
<feature type="region of interest" description="Disordered" evidence="1">
    <location>
        <begin position="111"/>
        <end position="148"/>
    </location>
</feature>
<dbReference type="EMBL" id="MCGR01000043">
    <property type="protein sequence ID" value="ORY74043.1"/>
    <property type="molecule type" value="Genomic_DNA"/>
</dbReference>
<dbReference type="Proteomes" id="UP000193467">
    <property type="component" value="Unassembled WGS sequence"/>
</dbReference>
<protein>
    <recommendedName>
        <fullName evidence="4">DUF1764-domain-containing protein</fullName>
    </recommendedName>
</protein>
<proteinExistence type="predicted"/>
<dbReference type="PANTHER" id="PTHR34066:SF1">
    <property type="entry name" value="DUF1764 FAMILY PROTEIN"/>
    <property type="match status" value="1"/>
</dbReference>
<gene>
    <name evidence="2" type="ORF">BCR35DRAFT_306819</name>
</gene>
<accession>A0A1Y2ER25</accession>
<name>A0A1Y2ER25_9BASI</name>
<keyword evidence="3" id="KW-1185">Reference proteome</keyword>
<evidence type="ECO:0000256" key="1">
    <source>
        <dbReference type="SAM" id="MobiDB-lite"/>
    </source>
</evidence>
<evidence type="ECO:0008006" key="4">
    <source>
        <dbReference type="Google" id="ProtNLM"/>
    </source>
</evidence>
<reference evidence="2 3" key="1">
    <citation type="submission" date="2016-07" db="EMBL/GenBank/DDBJ databases">
        <title>Pervasive Adenine N6-methylation of Active Genes in Fungi.</title>
        <authorList>
            <consortium name="DOE Joint Genome Institute"/>
            <person name="Mondo S.J."/>
            <person name="Dannebaum R.O."/>
            <person name="Kuo R.C."/>
            <person name="Labutti K."/>
            <person name="Haridas S."/>
            <person name="Kuo A."/>
            <person name="Salamov A."/>
            <person name="Ahrendt S.R."/>
            <person name="Lipzen A."/>
            <person name="Sullivan W."/>
            <person name="Andreopoulos W.B."/>
            <person name="Clum A."/>
            <person name="Lindquist E."/>
            <person name="Daum C."/>
            <person name="Ramamoorthy G.K."/>
            <person name="Gryganskyi A."/>
            <person name="Culley D."/>
            <person name="Magnuson J.K."/>
            <person name="James T.Y."/>
            <person name="O'Malley M.A."/>
            <person name="Stajich J.E."/>
            <person name="Spatafora J.W."/>
            <person name="Visel A."/>
            <person name="Grigoriev I.V."/>
        </authorList>
    </citation>
    <scope>NUCLEOTIDE SEQUENCE [LARGE SCALE GENOMIC DNA]</scope>
    <source>
        <strain evidence="2 3">62-1032</strain>
    </source>
</reference>
<evidence type="ECO:0000313" key="3">
    <source>
        <dbReference type="Proteomes" id="UP000193467"/>
    </source>
</evidence>
<dbReference type="AlphaFoldDB" id="A0A1Y2ER25"/>
<feature type="compositionally biased region" description="Basic and acidic residues" evidence="1">
    <location>
        <begin position="138"/>
        <end position="148"/>
    </location>
</feature>
<dbReference type="OrthoDB" id="20835at2759"/>
<organism evidence="2 3">
    <name type="scientific">Leucosporidium creatinivorum</name>
    <dbReference type="NCBI Taxonomy" id="106004"/>
    <lineage>
        <taxon>Eukaryota</taxon>
        <taxon>Fungi</taxon>
        <taxon>Dikarya</taxon>
        <taxon>Basidiomycota</taxon>
        <taxon>Pucciniomycotina</taxon>
        <taxon>Microbotryomycetes</taxon>
        <taxon>Leucosporidiales</taxon>
        <taxon>Leucosporidium</taxon>
    </lineage>
</organism>